<evidence type="ECO:0000256" key="1">
    <source>
        <dbReference type="SAM" id="Phobius"/>
    </source>
</evidence>
<proteinExistence type="predicted"/>
<dbReference type="PANTHER" id="PTHR39165:SF1">
    <property type="entry name" value="DUF456 DOMAIN-CONTAINING PROTEIN"/>
    <property type="match status" value="1"/>
</dbReference>
<dbReference type="KEGG" id="des:DSOUD_1445"/>
<evidence type="ECO:0000313" key="2">
    <source>
        <dbReference type="EMBL" id="ALC16224.1"/>
    </source>
</evidence>
<dbReference type="AlphaFoldDB" id="A0A0M5IVQ8"/>
<keyword evidence="3" id="KW-1185">Reference proteome</keyword>
<sequence>MDTTLLLLLLAAALALVGFAGLLLPALPGMPLIFAGLLVAAWAEDFAYVGWRTLTALGGLTVLGILADFVAGSFGARHFGASRRAAIGAAVGALVGLFFGIAGVLLGPFVGAIVFEFTVRSDLRASGRAGVGAALGLALGVAAKMALAFAMLGLFLAVRFL</sequence>
<dbReference type="RefSeq" id="WP_053550357.1">
    <property type="nucleotide sequence ID" value="NZ_CP010802.1"/>
</dbReference>
<dbReference type="InterPro" id="IPR007403">
    <property type="entry name" value="DUF456"/>
</dbReference>
<dbReference type="PANTHER" id="PTHR39165">
    <property type="entry name" value="IG HYPOTHETICAL 17883"/>
    <property type="match status" value="1"/>
</dbReference>
<feature type="transmembrane region" description="Helical" evidence="1">
    <location>
        <begin position="86"/>
        <end position="115"/>
    </location>
</feature>
<gene>
    <name evidence="2" type="ORF">DSOUD_1445</name>
</gene>
<reference evidence="2 3" key="1">
    <citation type="submission" date="2015-07" db="EMBL/GenBank/DDBJ databases">
        <title>Isolation and Genomic Characterization of a Novel Halophilic Metal-Reducing Deltaproteobacterium from the Deep Subsurface.</title>
        <authorList>
            <person name="Badalamenti J.P."/>
            <person name="Summers Z.M."/>
            <person name="Gralnick J.A."/>
            <person name="Bond D.R."/>
        </authorList>
    </citation>
    <scope>NUCLEOTIDE SEQUENCE [LARGE SCALE GENOMIC DNA]</scope>
    <source>
        <strain evidence="2 3">WTL</strain>
    </source>
</reference>
<keyword evidence="1" id="KW-1133">Transmembrane helix</keyword>
<accession>A0A0M5IVQ8</accession>
<dbReference type="PATRIC" id="fig|1603606.3.peg.1576"/>
<keyword evidence="1" id="KW-0472">Membrane</keyword>
<feature type="transmembrane region" description="Helical" evidence="1">
    <location>
        <begin position="53"/>
        <end position="74"/>
    </location>
</feature>
<protein>
    <recommendedName>
        <fullName evidence="4">DUF456 domain-containing protein</fullName>
    </recommendedName>
</protein>
<evidence type="ECO:0008006" key="4">
    <source>
        <dbReference type="Google" id="ProtNLM"/>
    </source>
</evidence>
<evidence type="ECO:0000313" key="3">
    <source>
        <dbReference type="Proteomes" id="UP000057158"/>
    </source>
</evidence>
<organism evidence="2 3">
    <name type="scientific">Desulfuromonas soudanensis</name>
    <dbReference type="NCBI Taxonomy" id="1603606"/>
    <lineage>
        <taxon>Bacteria</taxon>
        <taxon>Pseudomonadati</taxon>
        <taxon>Thermodesulfobacteriota</taxon>
        <taxon>Desulfuromonadia</taxon>
        <taxon>Desulfuromonadales</taxon>
        <taxon>Desulfuromonadaceae</taxon>
        <taxon>Desulfuromonas</taxon>
    </lineage>
</organism>
<dbReference type="Proteomes" id="UP000057158">
    <property type="component" value="Chromosome"/>
</dbReference>
<dbReference type="Pfam" id="PF04306">
    <property type="entry name" value="DUF456"/>
    <property type="match status" value="1"/>
</dbReference>
<name>A0A0M5IVQ8_9BACT</name>
<feature type="transmembrane region" description="Helical" evidence="1">
    <location>
        <begin position="135"/>
        <end position="158"/>
    </location>
</feature>
<keyword evidence="1" id="KW-0812">Transmembrane</keyword>
<dbReference type="EMBL" id="CP010802">
    <property type="protein sequence ID" value="ALC16224.1"/>
    <property type="molecule type" value="Genomic_DNA"/>
</dbReference>
<dbReference type="STRING" id="1603606.DSOUD_1445"/>